<sequence length="121" mass="14042">MIPISYTCPKQTCSHNEDLLLTLLLCLPLLALAQPEPPRDENGNIVYTSHVEVAASTDKLYHRLYGYYQSRLESVQERDRHVITGKAWQDIIIGHGTQVEKRRLWYMVKVEVEEGLYPLHH</sequence>
<dbReference type="EMBL" id="CP021235">
    <property type="protein sequence ID" value="ARS36757.1"/>
    <property type="molecule type" value="Genomic_DNA"/>
</dbReference>
<feature type="chain" id="PRO_5010990461" evidence="1">
    <location>
        <begin position="34"/>
        <end position="121"/>
    </location>
</feature>
<keyword evidence="1" id="KW-0732">Signal</keyword>
<dbReference type="AlphaFoldDB" id="A0A1X9YV08"/>
<dbReference type="Proteomes" id="UP000266292">
    <property type="component" value="Chromosome"/>
</dbReference>
<evidence type="ECO:0000313" key="3">
    <source>
        <dbReference type="Proteomes" id="UP000266292"/>
    </source>
</evidence>
<organism evidence="2 3">
    <name type="scientific">Pontibacter actiniarum</name>
    <dbReference type="NCBI Taxonomy" id="323450"/>
    <lineage>
        <taxon>Bacteria</taxon>
        <taxon>Pseudomonadati</taxon>
        <taxon>Bacteroidota</taxon>
        <taxon>Cytophagia</taxon>
        <taxon>Cytophagales</taxon>
        <taxon>Hymenobacteraceae</taxon>
        <taxon>Pontibacter</taxon>
    </lineage>
</organism>
<evidence type="ECO:0000256" key="1">
    <source>
        <dbReference type="SAM" id="SignalP"/>
    </source>
</evidence>
<keyword evidence="3" id="KW-1185">Reference proteome</keyword>
<feature type="signal peptide" evidence="1">
    <location>
        <begin position="1"/>
        <end position="33"/>
    </location>
</feature>
<dbReference type="Gene3D" id="3.30.530.80">
    <property type="match status" value="1"/>
</dbReference>
<name>A0A1X9YV08_9BACT</name>
<proteinExistence type="predicted"/>
<protein>
    <submittedName>
        <fullName evidence="2">Uncharacterized protein</fullName>
    </submittedName>
</protein>
<accession>A0A1X9YV08</accession>
<reference evidence="3" key="1">
    <citation type="submission" date="2017-05" db="EMBL/GenBank/DDBJ databases">
        <authorList>
            <person name="Ray J."/>
            <person name="Price M."/>
            <person name="Deutschbauer A."/>
        </authorList>
    </citation>
    <scope>NUCLEOTIDE SEQUENCE [LARGE SCALE GENOMIC DNA]</scope>
    <source>
        <strain evidence="3">DSM 19842</strain>
    </source>
</reference>
<gene>
    <name evidence="2" type="ORF">CA264_15755</name>
</gene>
<evidence type="ECO:0000313" key="2">
    <source>
        <dbReference type="EMBL" id="ARS36757.1"/>
    </source>
</evidence>
<dbReference type="KEGG" id="pact:CA264_15755"/>